<dbReference type="STRING" id="1348612.A0A397IJJ0"/>
<organism evidence="3 4">
    <name type="scientific">Diversispora epigaea</name>
    <dbReference type="NCBI Taxonomy" id="1348612"/>
    <lineage>
        <taxon>Eukaryota</taxon>
        <taxon>Fungi</taxon>
        <taxon>Fungi incertae sedis</taxon>
        <taxon>Mucoromycota</taxon>
        <taxon>Glomeromycotina</taxon>
        <taxon>Glomeromycetes</taxon>
        <taxon>Diversisporales</taxon>
        <taxon>Diversisporaceae</taxon>
        <taxon>Diversispora</taxon>
    </lineage>
</organism>
<dbReference type="SUPFAM" id="SSF47095">
    <property type="entry name" value="HMG-box"/>
    <property type="match status" value="1"/>
</dbReference>
<dbReference type="InterPro" id="IPR009071">
    <property type="entry name" value="HMG_box_dom"/>
</dbReference>
<dbReference type="EMBL" id="PQFF01000202">
    <property type="protein sequence ID" value="RHZ75042.1"/>
    <property type="molecule type" value="Genomic_DNA"/>
</dbReference>
<dbReference type="OrthoDB" id="6247875at2759"/>
<dbReference type="Proteomes" id="UP000266861">
    <property type="component" value="Unassembled WGS sequence"/>
</dbReference>
<dbReference type="AlphaFoldDB" id="A0A397IJJ0"/>
<dbReference type="Gene3D" id="1.10.30.10">
    <property type="entry name" value="High mobility group box domain"/>
    <property type="match status" value="1"/>
</dbReference>
<name>A0A397IJJ0_9GLOM</name>
<dbReference type="InterPro" id="IPR036910">
    <property type="entry name" value="HMG_box_dom_sf"/>
</dbReference>
<sequence length="286" mass="33092">METKSLTNSTKVTAKKPRQNKYREEIPIQLDIDNVYNPKYDVIQLMSTRRKLCVSKIPPRPPNSFFLMKNCYMLELRAIGLSYTMPEVCIQSKQLWKEAPKEVKDRYEKMQSKAQSIHNEMYPQYKFSPRKRQTFKMHVFPHECASNITTFSSTNYFKGPVSQLDTYSSIESEVKSPTLSSSSDSLKTNLSSEISTPTFPDPLKYSPPLSNQFDQIYIDNDLTTSLFSNGEEFNESLESFGRSLDFAYNPNEILNVPIGTDIFVDPEQYFNIENNENNGNVFLPFY</sequence>
<gene>
    <name evidence="3" type="ORF">Glove_217g74</name>
</gene>
<proteinExistence type="predicted"/>
<dbReference type="GO" id="GO:0005634">
    <property type="term" value="C:nucleus"/>
    <property type="evidence" value="ECO:0007669"/>
    <property type="project" value="UniProtKB-UniRule"/>
</dbReference>
<reference evidence="3 4" key="1">
    <citation type="submission" date="2018-08" db="EMBL/GenBank/DDBJ databases">
        <title>Genome and evolution of the arbuscular mycorrhizal fungus Diversispora epigaea (formerly Glomus versiforme) and its bacterial endosymbionts.</title>
        <authorList>
            <person name="Sun X."/>
            <person name="Fei Z."/>
            <person name="Harrison M."/>
        </authorList>
    </citation>
    <scope>NUCLEOTIDE SEQUENCE [LARGE SCALE GENOMIC DNA]</scope>
    <source>
        <strain evidence="3 4">IT104</strain>
    </source>
</reference>
<keyword evidence="1" id="KW-0539">Nucleus</keyword>
<evidence type="ECO:0000259" key="2">
    <source>
        <dbReference type="PROSITE" id="PS50118"/>
    </source>
</evidence>
<feature type="DNA-binding region" description="HMG box" evidence="1">
    <location>
        <begin position="58"/>
        <end position="126"/>
    </location>
</feature>
<protein>
    <recommendedName>
        <fullName evidence="2">HMG box domain-containing protein</fullName>
    </recommendedName>
</protein>
<evidence type="ECO:0000313" key="4">
    <source>
        <dbReference type="Proteomes" id="UP000266861"/>
    </source>
</evidence>
<keyword evidence="4" id="KW-1185">Reference proteome</keyword>
<keyword evidence="1" id="KW-0238">DNA-binding</keyword>
<evidence type="ECO:0000256" key="1">
    <source>
        <dbReference type="PROSITE-ProRule" id="PRU00267"/>
    </source>
</evidence>
<evidence type="ECO:0000313" key="3">
    <source>
        <dbReference type="EMBL" id="RHZ75042.1"/>
    </source>
</evidence>
<accession>A0A397IJJ0</accession>
<dbReference type="GO" id="GO:0003677">
    <property type="term" value="F:DNA binding"/>
    <property type="evidence" value="ECO:0007669"/>
    <property type="project" value="UniProtKB-UniRule"/>
</dbReference>
<dbReference type="PROSITE" id="PS50118">
    <property type="entry name" value="HMG_BOX_2"/>
    <property type="match status" value="1"/>
</dbReference>
<dbReference type="CDD" id="cd01389">
    <property type="entry name" value="HMG-box_ROX1-like"/>
    <property type="match status" value="1"/>
</dbReference>
<dbReference type="Pfam" id="PF00505">
    <property type="entry name" value="HMG_box"/>
    <property type="match status" value="1"/>
</dbReference>
<feature type="domain" description="HMG box" evidence="2">
    <location>
        <begin position="58"/>
        <end position="126"/>
    </location>
</feature>
<comment type="caution">
    <text evidence="3">The sequence shown here is derived from an EMBL/GenBank/DDBJ whole genome shotgun (WGS) entry which is preliminary data.</text>
</comment>